<accession>A0A8X6FQU3</accession>
<dbReference type="GO" id="GO:0006325">
    <property type="term" value="P:chromatin organization"/>
    <property type="evidence" value="ECO:0007669"/>
    <property type="project" value="UniProtKB-KW"/>
</dbReference>
<organism evidence="17 18">
    <name type="scientific">Trichonephila clavata</name>
    <name type="common">Joro spider</name>
    <name type="synonym">Nephila clavata</name>
    <dbReference type="NCBI Taxonomy" id="2740835"/>
    <lineage>
        <taxon>Eukaryota</taxon>
        <taxon>Metazoa</taxon>
        <taxon>Ecdysozoa</taxon>
        <taxon>Arthropoda</taxon>
        <taxon>Chelicerata</taxon>
        <taxon>Arachnida</taxon>
        <taxon>Araneae</taxon>
        <taxon>Araneomorphae</taxon>
        <taxon>Entelegynae</taxon>
        <taxon>Araneoidea</taxon>
        <taxon>Nephilidae</taxon>
        <taxon>Trichonephila</taxon>
    </lineage>
</organism>
<evidence type="ECO:0000256" key="7">
    <source>
        <dbReference type="ARBA" id="ARBA00022763"/>
    </source>
</evidence>
<evidence type="ECO:0000256" key="5">
    <source>
        <dbReference type="ARBA" id="ARBA00022490"/>
    </source>
</evidence>
<dbReference type="Proteomes" id="UP000887116">
    <property type="component" value="Unassembled WGS sequence"/>
</dbReference>
<dbReference type="GO" id="GO:0051301">
    <property type="term" value="P:cell division"/>
    <property type="evidence" value="ECO:0007669"/>
    <property type="project" value="UniProtKB-KW"/>
</dbReference>
<dbReference type="GO" id="GO:0007095">
    <property type="term" value="P:mitotic G2 DNA damage checkpoint signaling"/>
    <property type="evidence" value="ECO:0007669"/>
    <property type="project" value="TreeGrafter"/>
</dbReference>
<keyword evidence="6" id="KW-0132">Cell division</keyword>
<dbReference type="OrthoDB" id="547311at2759"/>
<comment type="subcellular location">
    <subcellularLocation>
        <location evidence="2">Cytoplasm</location>
    </subcellularLocation>
    <subcellularLocation>
        <location evidence="1">Nucleus</location>
    </subcellularLocation>
</comment>
<evidence type="ECO:0000256" key="15">
    <source>
        <dbReference type="ARBA" id="ARBA00031038"/>
    </source>
</evidence>
<sequence length="349" mass="40106">MSANEDGIAVKLNTYVESKIQVRAPSKKDKTENNPETVVQKNTASIPEDESGKTKSDKIELRNSIPHEPPESMDSSCSNDTNEAQIETINVSVNVNIEPESPSRGLNGQFKRMQLTVPKINYTEKIIFCLDMSSDMEQTPFKLGDGSQHTPLSMVKRTIELFVENKHFINRKHEFSLMVLYENATWVREFTNDPKELIDSLQDLNETQACTSCDLASIVTLITDKYEMRIPRKISLLPCLFRVILVYGRSSCMIQFSNEEARDFLINYPFLILDIVYIHEPPTNENKCQEIFEALCDLDEHNKSYIYEITRNTTKLHNSMAKLLTHPVQRCAQKDTTYSIRLPYSQEME</sequence>
<evidence type="ECO:0000256" key="6">
    <source>
        <dbReference type="ARBA" id="ARBA00022618"/>
    </source>
</evidence>
<keyword evidence="13" id="KW-0131">Cell cycle</keyword>
<dbReference type="PANTHER" id="PTHR15660">
    <property type="entry name" value="BRISC AND BRCA1-A COMPLEX MEMBER 1"/>
    <property type="match status" value="1"/>
</dbReference>
<keyword evidence="9" id="KW-0833">Ubl conjugation pathway</keyword>
<dbReference type="GO" id="GO:0016604">
    <property type="term" value="C:nuclear body"/>
    <property type="evidence" value="ECO:0007669"/>
    <property type="project" value="TreeGrafter"/>
</dbReference>
<keyword evidence="18" id="KW-1185">Reference proteome</keyword>
<keyword evidence="12" id="KW-0539">Nucleus</keyword>
<evidence type="ECO:0000256" key="4">
    <source>
        <dbReference type="ARBA" id="ARBA00019437"/>
    </source>
</evidence>
<dbReference type="GO" id="GO:0006302">
    <property type="term" value="P:double-strand break repair"/>
    <property type="evidence" value="ECO:0007669"/>
    <property type="project" value="TreeGrafter"/>
</dbReference>
<evidence type="ECO:0000256" key="16">
    <source>
        <dbReference type="SAM" id="MobiDB-lite"/>
    </source>
</evidence>
<feature type="compositionally biased region" description="Basic and acidic residues" evidence="16">
    <location>
        <begin position="50"/>
        <end position="61"/>
    </location>
</feature>
<dbReference type="SUPFAM" id="SSF53300">
    <property type="entry name" value="vWA-like"/>
    <property type="match status" value="1"/>
</dbReference>
<dbReference type="Gene3D" id="3.40.50.410">
    <property type="entry name" value="von Willebrand factor, type A domain"/>
    <property type="match status" value="1"/>
</dbReference>
<evidence type="ECO:0000256" key="12">
    <source>
        <dbReference type="ARBA" id="ARBA00023242"/>
    </source>
</evidence>
<keyword evidence="11" id="KW-0234">DNA repair</keyword>
<dbReference type="GO" id="GO:0070552">
    <property type="term" value="C:BRISC complex"/>
    <property type="evidence" value="ECO:0007669"/>
    <property type="project" value="InterPro"/>
</dbReference>
<evidence type="ECO:0000256" key="8">
    <source>
        <dbReference type="ARBA" id="ARBA00022776"/>
    </source>
</evidence>
<protein>
    <recommendedName>
        <fullName evidence="4">BRISC and BRCA1-A complex member 1</fullName>
    </recommendedName>
    <alternativeName>
        <fullName evidence="14">Mediator of RAP80 interactions and targeting subunit of 40 kDa</fullName>
    </alternativeName>
    <alternativeName>
        <fullName evidence="15">New component of the BRCA1-A complex</fullName>
    </alternativeName>
</protein>
<evidence type="ECO:0000256" key="14">
    <source>
        <dbReference type="ARBA" id="ARBA00030984"/>
    </source>
</evidence>
<dbReference type="EMBL" id="BMAO01003243">
    <property type="protein sequence ID" value="GFQ86636.1"/>
    <property type="molecule type" value="Genomic_DNA"/>
</dbReference>
<comment type="caution">
    <text evidence="17">The sequence shown here is derived from an EMBL/GenBank/DDBJ whole genome shotgun (WGS) entry which is preliminary data.</text>
</comment>
<proteinExistence type="inferred from homology"/>
<dbReference type="AlphaFoldDB" id="A0A8X6FQU3"/>
<dbReference type="CDD" id="cd21502">
    <property type="entry name" value="vWA_BABAM1"/>
    <property type="match status" value="1"/>
</dbReference>
<dbReference type="PANTHER" id="PTHR15660:SF1">
    <property type="entry name" value="BRISC AND BRCA1-A COMPLEX MEMBER 1"/>
    <property type="match status" value="1"/>
</dbReference>
<dbReference type="InterPro" id="IPR036465">
    <property type="entry name" value="vWFA_dom_sf"/>
</dbReference>
<dbReference type="GO" id="GO:0045739">
    <property type="term" value="P:positive regulation of DNA repair"/>
    <property type="evidence" value="ECO:0007669"/>
    <property type="project" value="InterPro"/>
</dbReference>
<dbReference type="GO" id="GO:0070531">
    <property type="term" value="C:BRCA1-A complex"/>
    <property type="evidence" value="ECO:0007669"/>
    <property type="project" value="InterPro"/>
</dbReference>
<name>A0A8X6FQU3_TRICU</name>
<keyword evidence="8" id="KW-0498">Mitosis</keyword>
<evidence type="ECO:0000256" key="13">
    <source>
        <dbReference type="ARBA" id="ARBA00023306"/>
    </source>
</evidence>
<evidence type="ECO:0000256" key="3">
    <source>
        <dbReference type="ARBA" id="ARBA00010809"/>
    </source>
</evidence>
<dbReference type="InterPro" id="IPR026126">
    <property type="entry name" value="BABAM1"/>
</dbReference>
<evidence type="ECO:0000313" key="18">
    <source>
        <dbReference type="Proteomes" id="UP000887116"/>
    </source>
</evidence>
<evidence type="ECO:0000256" key="2">
    <source>
        <dbReference type="ARBA" id="ARBA00004496"/>
    </source>
</evidence>
<dbReference type="GO" id="GO:0005737">
    <property type="term" value="C:cytoplasm"/>
    <property type="evidence" value="ECO:0007669"/>
    <property type="project" value="UniProtKB-SubCell"/>
</dbReference>
<keyword evidence="7" id="KW-0227">DNA damage</keyword>
<feature type="region of interest" description="Disordered" evidence="16">
    <location>
        <begin position="22"/>
        <end position="81"/>
    </location>
</feature>
<keyword evidence="5" id="KW-0963">Cytoplasm</keyword>
<gene>
    <name evidence="17" type="primary">BABAM1</name>
    <name evidence="17" type="ORF">TNCT_622531</name>
</gene>
<evidence type="ECO:0000256" key="10">
    <source>
        <dbReference type="ARBA" id="ARBA00022853"/>
    </source>
</evidence>
<reference evidence="17" key="1">
    <citation type="submission" date="2020-07" db="EMBL/GenBank/DDBJ databases">
        <title>Multicomponent nature underlies the extraordinary mechanical properties of spider dragline silk.</title>
        <authorList>
            <person name="Kono N."/>
            <person name="Nakamura H."/>
            <person name="Mori M."/>
            <person name="Yoshida Y."/>
            <person name="Ohtoshi R."/>
            <person name="Malay A.D."/>
            <person name="Moran D.A.P."/>
            <person name="Tomita M."/>
            <person name="Numata K."/>
            <person name="Arakawa K."/>
        </authorList>
    </citation>
    <scope>NUCLEOTIDE SEQUENCE</scope>
</reference>
<keyword evidence="10" id="KW-0156">Chromatin regulator</keyword>
<evidence type="ECO:0000313" key="17">
    <source>
        <dbReference type="EMBL" id="GFQ86636.1"/>
    </source>
</evidence>
<comment type="similarity">
    <text evidence="3">Belongs to the BABAM1 family.</text>
</comment>
<evidence type="ECO:0000256" key="1">
    <source>
        <dbReference type="ARBA" id="ARBA00004123"/>
    </source>
</evidence>
<evidence type="ECO:0000256" key="11">
    <source>
        <dbReference type="ARBA" id="ARBA00023204"/>
    </source>
</evidence>
<feature type="compositionally biased region" description="Polar residues" evidence="16">
    <location>
        <begin position="34"/>
        <end position="45"/>
    </location>
</feature>
<evidence type="ECO:0000256" key="9">
    <source>
        <dbReference type="ARBA" id="ARBA00022786"/>
    </source>
</evidence>